<dbReference type="Gene3D" id="3.80.10.10">
    <property type="entry name" value="Ribonuclease Inhibitor"/>
    <property type="match status" value="1"/>
</dbReference>
<evidence type="ECO:0008006" key="4">
    <source>
        <dbReference type="Google" id="ProtNLM"/>
    </source>
</evidence>
<reference evidence="2" key="1">
    <citation type="journal article" date="2020" name="Fungal Divers.">
        <title>Resolving the Mortierellaceae phylogeny through synthesis of multi-gene phylogenetics and phylogenomics.</title>
        <authorList>
            <person name="Vandepol N."/>
            <person name="Liber J."/>
            <person name="Desiro A."/>
            <person name="Na H."/>
            <person name="Kennedy M."/>
            <person name="Barry K."/>
            <person name="Grigoriev I.V."/>
            <person name="Miller A.N."/>
            <person name="O'Donnell K."/>
            <person name="Stajich J.E."/>
            <person name="Bonito G."/>
        </authorList>
    </citation>
    <scope>NUCLEOTIDE SEQUENCE</scope>
    <source>
        <strain evidence="2">NRRL 2769</strain>
    </source>
</reference>
<accession>A0A9P6T3I8</accession>
<keyword evidence="3" id="KW-1185">Reference proteome</keyword>
<dbReference type="EMBL" id="JAAAID010000117">
    <property type="protein sequence ID" value="KAG0022201.1"/>
    <property type="molecule type" value="Genomic_DNA"/>
</dbReference>
<proteinExistence type="predicted"/>
<sequence>MSTPKKSTWNRIFRKKSPVMPLAFIRKPFEQLEHSLMAGQTPALETLSVRVQNQDPNLILRLPASTVHNLQISTRGNPARKPRLYMEDVLRAYPNLVKLTLEGLYTLTTHLSDESQDGGASSSSSGQFLAHTHLPLFTASTASGTMLETAAVTTENGQPFSLPASSSSSTNRGNKGKDKSIERSSSIQTLNLRLVDISQDNLVALSELLPRLRSLLIEEFLVPDMMIKIYRWVWTPKFIHSLRDGFPHLRSLRLAIPFDCIKEDAIVEILKSFPLLTTVGFRNSHFGKLAMETLQEHCKHVECLDVSFGCADREFKGALLRFLQSWPKLRELEADGVIFHLDTPMDDDVPRAQWACTGLEKLVCGFQGTESMIFEHLSQFPRLSNLTISYPSLNIFPVESNLTWMAKLTRIEYFWFSQLRHQPLDKATITWILNHWPNLRKLHIAGGVLEQKDTVKRWCRDAQRFSLVVEYDRI</sequence>
<dbReference type="SUPFAM" id="SSF52047">
    <property type="entry name" value="RNI-like"/>
    <property type="match status" value="1"/>
</dbReference>
<feature type="region of interest" description="Disordered" evidence="1">
    <location>
        <begin position="155"/>
        <end position="182"/>
    </location>
</feature>
<protein>
    <recommendedName>
        <fullName evidence="4">F-box domain-containing protein</fullName>
    </recommendedName>
</protein>
<evidence type="ECO:0000256" key="1">
    <source>
        <dbReference type="SAM" id="MobiDB-lite"/>
    </source>
</evidence>
<dbReference type="Proteomes" id="UP000703661">
    <property type="component" value="Unassembled WGS sequence"/>
</dbReference>
<dbReference type="InterPro" id="IPR032675">
    <property type="entry name" value="LRR_dom_sf"/>
</dbReference>
<comment type="caution">
    <text evidence="2">The sequence shown here is derived from an EMBL/GenBank/DDBJ whole genome shotgun (WGS) entry which is preliminary data.</text>
</comment>
<dbReference type="AlphaFoldDB" id="A0A9P6T3I8"/>
<name>A0A9P6T3I8_9FUNG</name>
<gene>
    <name evidence="2" type="ORF">BGZ80_000772</name>
</gene>
<evidence type="ECO:0000313" key="2">
    <source>
        <dbReference type="EMBL" id="KAG0022201.1"/>
    </source>
</evidence>
<organism evidence="2 3">
    <name type="scientific">Entomortierella chlamydospora</name>
    <dbReference type="NCBI Taxonomy" id="101097"/>
    <lineage>
        <taxon>Eukaryota</taxon>
        <taxon>Fungi</taxon>
        <taxon>Fungi incertae sedis</taxon>
        <taxon>Mucoromycota</taxon>
        <taxon>Mortierellomycotina</taxon>
        <taxon>Mortierellomycetes</taxon>
        <taxon>Mortierellales</taxon>
        <taxon>Mortierellaceae</taxon>
        <taxon>Entomortierella</taxon>
    </lineage>
</organism>
<evidence type="ECO:0000313" key="3">
    <source>
        <dbReference type="Proteomes" id="UP000703661"/>
    </source>
</evidence>